<dbReference type="KEGG" id="bfz:BAU07_24140"/>
<accession>A0A193GKK6</accession>
<dbReference type="InterPro" id="IPR032466">
    <property type="entry name" value="Metal_Hydrolase"/>
</dbReference>
<dbReference type="Pfam" id="PF04909">
    <property type="entry name" value="Amidohydro_2"/>
    <property type="match status" value="1"/>
</dbReference>
<dbReference type="SUPFAM" id="SSF51556">
    <property type="entry name" value="Metallo-dependent hydrolases"/>
    <property type="match status" value="1"/>
</dbReference>
<evidence type="ECO:0000313" key="2">
    <source>
        <dbReference type="EMBL" id="ANN79794.1"/>
    </source>
</evidence>
<dbReference type="RefSeq" id="WP_066663488.1">
    <property type="nucleotide sequence ID" value="NZ_CBCSCL010000024.1"/>
</dbReference>
<keyword evidence="3" id="KW-1185">Reference proteome</keyword>
<dbReference type="EMBL" id="CP016172">
    <property type="protein sequence ID" value="ANN79794.1"/>
    <property type="molecule type" value="Genomic_DNA"/>
</dbReference>
<name>A0A193GKK6_9BORD</name>
<feature type="domain" description="Amidohydrolase-related" evidence="1">
    <location>
        <begin position="36"/>
        <end position="297"/>
    </location>
</feature>
<dbReference type="CDD" id="cd01311">
    <property type="entry name" value="PDC_hydrolase"/>
    <property type="match status" value="1"/>
</dbReference>
<gene>
    <name evidence="2" type="ORF">BAU07_24140</name>
</gene>
<dbReference type="PANTHER" id="PTHR35563">
    <property type="entry name" value="BARREL METAL-DEPENDENT HYDROLASE, PUTATIVE (AFU_ORTHOLOGUE AFUA_1G16240)-RELATED"/>
    <property type="match status" value="1"/>
</dbReference>
<dbReference type="InterPro" id="IPR006680">
    <property type="entry name" value="Amidohydro-rel"/>
</dbReference>
<dbReference type="OrthoDB" id="9787654at2"/>
<dbReference type="Proteomes" id="UP000091926">
    <property type="component" value="Chromosome"/>
</dbReference>
<dbReference type="STRING" id="463014.BAU07_24140"/>
<dbReference type="Gene3D" id="3.20.20.140">
    <property type="entry name" value="Metal-dependent hydrolases"/>
    <property type="match status" value="1"/>
</dbReference>
<dbReference type="InterPro" id="IPR047874">
    <property type="entry name" value="GLI/LigI"/>
</dbReference>
<dbReference type="PANTHER" id="PTHR35563:SF2">
    <property type="entry name" value="BARREL METAL-DEPENDENT HYDROLASE, PUTATIVE (AFU_ORTHOLOGUE AFUA_1G16240)-RELATED"/>
    <property type="match status" value="1"/>
</dbReference>
<dbReference type="InterPro" id="IPR052358">
    <property type="entry name" value="Aro_Compnd_Degr_Hydrolases"/>
</dbReference>
<evidence type="ECO:0000259" key="1">
    <source>
        <dbReference type="Pfam" id="PF04909"/>
    </source>
</evidence>
<organism evidence="2 3">
    <name type="scientific">Bordetella flabilis</name>
    <dbReference type="NCBI Taxonomy" id="463014"/>
    <lineage>
        <taxon>Bacteria</taxon>
        <taxon>Pseudomonadati</taxon>
        <taxon>Pseudomonadota</taxon>
        <taxon>Betaproteobacteria</taxon>
        <taxon>Burkholderiales</taxon>
        <taxon>Alcaligenaceae</taxon>
        <taxon>Bordetella</taxon>
    </lineage>
</organism>
<evidence type="ECO:0000313" key="3">
    <source>
        <dbReference type="Proteomes" id="UP000091926"/>
    </source>
</evidence>
<proteinExistence type="predicted"/>
<protein>
    <submittedName>
        <fullName evidence="2">GntR family transcriptional regulator</fullName>
    </submittedName>
</protein>
<dbReference type="GO" id="GO:0016787">
    <property type="term" value="F:hydrolase activity"/>
    <property type="evidence" value="ECO:0007669"/>
    <property type="project" value="InterPro"/>
</dbReference>
<dbReference type="AlphaFoldDB" id="A0A193GKK6"/>
<sequence length="308" mass="33797">MHPAHSPHPASDTAPYCLPPLADIGPPGFAVPPGACDAHAHVVSADAGYPMVDSRSYTPPPAPEDKYLAMLAANGMSRGVLVQISVYGTDNRVMLDSLRRHPDRLRGVAVVSDDISDRALQAMHDAGVRGVRFNVLFGGGVSLDIMERLAARIAGMGWHMQFLLDARDLPALLPRMRRLPVPGVIDHMGHMPVKEGVSHPGFQALLELLRHHGWWSKLSGAYRISDDFPDYRDVVPWARALVDAAPDRLVWGSDWPHVAIPRMPDTGVLRDQFAQWVPDAAMRKRILVDNPARLYDFPATPPHASTRG</sequence>
<reference evidence="2 3" key="1">
    <citation type="submission" date="2016-06" db="EMBL/GenBank/DDBJ databases">
        <title>Complete genome sequences of Bordetella bronchialis and Bordetella flabilis.</title>
        <authorList>
            <person name="LiPuma J.J."/>
            <person name="Spilker T."/>
        </authorList>
    </citation>
    <scope>NUCLEOTIDE SEQUENCE [LARGE SCALE GENOMIC DNA]</scope>
    <source>
        <strain evidence="2 3">AU10664</strain>
    </source>
</reference>